<name>A0ABP7MWR5_9BACT</name>
<accession>A0ABP7MWR5</accession>
<dbReference type="SUPFAM" id="SSF56925">
    <property type="entry name" value="OMPA-like"/>
    <property type="match status" value="1"/>
</dbReference>
<keyword evidence="2" id="KW-1185">Reference proteome</keyword>
<organism evidence="1 2">
    <name type="scientific">Hymenobacter algoricola</name>
    <dbReference type="NCBI Taxonomy" id="486267"/>
    <lineage>
        <taxon>Bacteria</taxon>
        <taxon>Pseudomonadati</taxon>
        <taxon>Bacteroidota</taxon>
        <taxon>Cytophagia</taxon>
        <taxon>Cytophagales</taxon>
        <taxon>Hymenobacteraceae</taxon>
        <taxon>Hymenobacter</taxon>
    </lineage>
</organism>
<dbReference type="Proteomes" id="UP001499909">
    <property type="component" value="Unassembled WGS sequence"/>
</dbReference>
<evidence type="ECO:0008006" key="3">
    <source>
        <dbReference type="Google" id="ProtNLM"/>
    </source>
</evidence>
<proteinExistence type="predicted"/>
<evidence type="ECO:0000313" key="1">
    <source>
        <dbReference type="EMBL" id="GAA3930655.1"/>
    </source>
</evidence>
<gene>
    <name evidence="1" type="ORF">GCM10022406_14980</name>
</gene>
<dbReference type="InterPro" id="IPR011250">
    <property type="entry name" value="OMP/PagP_B-barrel"/>
</dbReference>
<sequence length="177" mass="19381">MSGYYIGANTSVDGIRFAPTLHATYDLSPRVALRGSVAYQRSRQDREESSAGQQFVQHKVVHSTVVPLQLQVALNPAQKFRAALLGGLTLRYSDINDRQTYYYSSGLPSTSSQDQVEQRLDVFLAGGLGCRYQATPRWSALADGTVGLRLGSKTVYYELLPSAMLLVGVGYSLGRPE</sequence>
<protein>
    <recommendedName>
        <fullName evidence="3">Outer membrane protein beta-barrel domain-containing protein</fullName>
    </recommendedName>
</protein>
<dbReference type="EMBL" id="BAABDH010000022">
    <property type="protein sequence ID" value="GAA3930655.1"/>
    <property type="molecule type" value="Genomic_DNA"/>
</dbReference>
<comment type="caution">
    <text evidence="1">The sequence shown here is derived from an EMBL/GenBank/DDBJ whole genome shotgun (WGS) entry which is preliminary data.</text>
</comment>
<evidence type="ECO:0000313" key="2">
    <source>
        <dbReference type="Proteomes" id="UP001499909"/>
    </source>
</evidence>
<reference evidence="2" key="1">
    <citation type="journal article" date="2019" name="Int. J. Syst. Evol. Microbiol.">
        <title>The Global Catalogue of Microorganisms (GCM) 10K type strain sequencing project: providing services to taxonomists for standard genome sequencing and annotation.</title>
        <authorList>
            <consortium name="The Broad Institute Genomics Platform"/>
            <consortium name="The Broad Institute Genome Sequencing Center for Infectious Disease"/>
            <person name="Wu L."/>
            <person name="Ma J."/>
        </authorList>
    </citation>
    <scope>NUCLEOTIDE SEQUENCE [LARGE SCALE GENOMIC DNA]</scope>
    <source>
        <strain evidence="2">JCM 17214</strain>
    </source>
</reference>